<dbReference type="Gene3D" id="1.20.1370.10">
    <property type="entry name" value="Hemocyanin, N-terminal domain"/>
    <property type="match status" value="1"/>
</dbReference>
<keyword evidence="10" id="KW-1015">Disulfide bond</keyword>
<dbReference type="PANTHER" id="PTHR11511">
    <property type="entry name" value="LARVAL STORAGE PROTEIN/PHENOLOXIDASE"/>
    <property type="match status" value="1"/>
</dbReference>
<dbReference type="SUPFAM" id="SSF81296">
    <property type="entry name" value="E set domains"/>
    <property type="match status" value="1"/>
</dbReference>
<dbReference type="GO" id="GO:0005576">
    <property type="term" value="C:extracellular region"/>
    <property type="evidence" value="ECO:0007669"/>
    <property type="project" value="UniProtKB-SubCell"/>
</dbReference>
<dbReference type="FunFam" id="2.60.40.1520:FF:000001">
    <property type="entry name" value="Hemocyanin subunit 2"/>
    <property type="match status" value="1"/>
</dbReference>
<reference evidence="12" key="1">
    <citation type="submission" date="2014-11" db="EMBL/GenBank/DDBJ databases">
        <authorList>
            <person name="Geib S."/>
        </authorList>
    </citation>
    <scope>NUCLEOTIDE SEQUENCE</scope>
</reference>
<evidence type="ECO:0000313" key="12">
    <source>
        <dbReference type="EMBL" id="JAC96815.1"/>
    </source>
</evidence>
<evidence type="ECO:0000256" key="8">
    <source>
        <dbReference type="ARBA" id="ARBA00023033"/>
    </source>
</evidence>
<gene>
    <name evidence="12" type="primary">proPo-A3_8</name>
    <name evidence="12" type="ORF">g.23940</name>
</gene>
<evidence type="ECO:0000256" key="2">
    <source>
        <dbReference type="ARBA" id="ARBA00004613"/>
    </source>
</evidence>
<sequence>MADKSDLLLLFDRPHEPVFMEKGRGVVFDVPKKFLTERYQSISNEVLDRFSERAEKRISVRDIPMPDLSIPMQLSRKAHFSLCMPAHRIMAARLIDTFMHAPTIDQLQSVAAYARDRLNPYLFNYALSVAILQRNDTKGVGLPSIIQSFPNKFVDRQVFRHIREECTIVPEGSRIPIVIPHDYTASDEEPEHRLWYFREDFGVNLYHWQRYLLYPFEASEHSVVFKGRRGELFYYMYQQILARYNVERLSNDLERVKPLDDLREYIKEGYFPKMESSPRFDNTKLSDVRRHQDQLIMDIVDLEQWRDRIYEAIAKGFVLDESDKRIPLNIDVLGNIIESSTASPNRNLYGDLYNMGHLFIAYAHDPKHRHLESFGVMGDLATAMRDPAFYRWHAYLDNIFQQHKARLTPYTISELRYDGVSLTSLEVAAEGVLESNVLYTYWQECDIDLSRGVDFAPRGNVFARFKHLQHTPFTYTINVSNESDTKRLGLVRIFIGPKYDEQGQAMLFKEQRLLMIELDKFVVALQPGENVIRRRSTESSLTIPVERTFREQEVTHVSNEIIEDACGWPHHMLIPKGSTAGLQCALFVMISQYDQENVDQEIVAGPSYCSSNNLLHRDLHALGFPFDRQPRFGADRLAEFLTSNMITTDVVVRYENRTKPCC</sequence>
<evidence type="ECO:0000256" key="7">
    <source>
        <dbReference type="ARBA" id="ARBA00023008"/>
    </source>
</evidence>
<dbReference type="InterPro" id="IPR005203">
    <property type="entry name" value="Hemocyanin_C"/>
</dbReference>
<dbReference type="Pfam" id="PF00372">
    <property type="entry name" value="Hemocyanin_M"/>
    <property type="match status" value="1"/>
</dbReference>
<dbReference type="PANTHER" id="PTHR11511:SF4">
    <property type="entry name" value="PHENOLOXIDASE 2-RELATED"/>
    <property type="match status" value="1"/>
</dbReference>
<dbReference type="InterPro" id="IPR005204">
    <property type="entry name" value="Hemocyanin_N"/>
</dbReference>
<evidence type="ECO:0000256" key="6">
    <source>
        <dbReference type="ARBA" id="ARBA00023002"/>
    </source>
</evidence>
<dbReference type="SUPFAM" id="SSF48056">
    <property type="entry name" value="Di-copper centre-containing domain"/>
    <property type="match status" value="1"/>
</dbReference>
<dbReference type="SUPFAM" id="SSF48050">
    <property type="entry name" value="Hemocyanin, N-terminal domain"/>
    <property type="match status" value="1"/>
</dbReference>
<keyword evidence="5" id="KW-0479">Metal-binding</keyword>
<evidence type="ECO:0000256" key="4">
    <source>
        <dbReference type="ARBA" id="ARBA00022525"/>
    </source>
</evidence>
<dbReference type="Gene3D" id="2.60.40.1520">
    <property type="entry name" value="Hemocyanin, C-terminal domain"/>
    <property type="match status" value="1"/>
</dbReference>
<organism evidence="12">
    <name type="scientific">Zeugodacus cucurbitae</name>
    <name type="common">Melon fruit fly</name>
    <name type="synonym">Bactrocera cucurbitae</name>
    <dbReference type="NCBI Taxonomy" id="28588"/>
    <lineage>
        <taxon>Eukaryota</taxon>
        <taxon>Metazoa</taxon>
        <taxon>Ecdysozoa</taxon>
        <taxon>Arthropoda</taxon>
        <taxon>Hexapoda</taxon>
        <taxon>Insecta</taxon>
        <taxon>Pterygota</taxon>
        <taxon>Neoptera</taxon>
        <taxon>Endopterygota</taxon>
        <taxon>Diptera</taxon>
        <taxon>Brachycera</taxon>
        <taxon>Muscomorpha</taxon>
        <taxon>Tephritoidea</taxon>
        <taxon>Tephritidae</taxon>
        <taxon>Zeugodacus</taxon>
        <taxon>Zeugodacus</taxon>
    </lineage>
</organism>
<dbReference type="GO" id="GO:0004503">
    <property type="term" value="F:tyrosinase activity"/>
    <property type="evidence" value="ECO:0007669"/>
    <property type="project" value="UniProtKB-ARBA"/>
</dbReference>
<dbReference type="InterPro" id="IPR002227">
    <property type="entry name" value="Tyrosinase_Cu-bd"/>
</dbReference>
<keyword evidence="8" id="KW-0503">Monooxygenase</keyword>
<dbReference type="InterPro" id="IPR008922">
    <property type="entry name" value="Di-copper_centre_dom_sf"/>
</dbReference>
<reference evidence="12" key="2">
    <citation type="journal article" date="2015" name="Gigascience">
        <title>Reconstructing a comprehensive transcriptome assembly of a white-pupal translocated strain of the pest fruit fly Bactrocera cucurbitae.</title>
        <authorList>
            <person name="Sim S.B."/>
            <person name="Calla B."/>
            <person name="Hall B."/>
            <person name="DeRego T."/>
            <person name="Geib S.M."/>
        </authorList>
    </citation>
    <scope>NUCLEOTIDE SEQUENCE</scope>
</reference>
<evidence type="ECO:0000256" key="1">
    <source>
        <dbReference type="ARBA" id="ARBA00001973"/>
    </source>
</evidence>
<dbReference type="OrthoDB" id="7909208at2759"/>
<dbReference type="InterPro" id="IPR013788">
    <property type="entry name" value="Hemocyanin/hexamerin"/>
</dbReference>
<evidence type="ECO:0000256" key="10">
    <source>
        <dbReference type="ARBA" id="ARBA00023157"/>
    </source>
</evidence>
<keyword evidence="6" id="KW-0560">Oxidoreductase</keyword>
<dbReference type="PROSITE" id="PS00210">
    <property type="entry name" value="HEMOCYANIN_2"/>
    <property type="match status" value="1"/>
</dbReference>
<dbReference type="GO" id="GO:0004097">
    <property type="term" value="F:catechol oxidase activity"/>
    <property type="evidence" value="ECO:0007669"/>
    <property type="project" value="UniProtKB-ARBA"/>
</dbReference>
<evidence type="ECO:0000259" key="11">
    <source>
        <dbReference type="PROSITE" id="PS00498"/>
    </source>
</evidence>
<comment type="similarity">
    <text evidence="3">Belongs to the tyrosinase family.</text>
</comment>
<dbReference type="Gene3D" id="1.10.1280.10">
    <property type="entry name" value="Di-copper center containing domain from catechol oxidase"/>
    <property type="match status" value="1"/>
</dbReference>
<keyword evidence="4" id="KW-0964">Secreted</keyword>
<comment type="cofactor">
    <cofactor evidence="1">
        <name>Cu(2+)</name>
        <dbReference type="ChEBI" id="CHEBI:29036"/>
    </cofactor>
</comment>
<dbReference type="GO" id="GO:0042438">
    <property type="term" value="P:melanin biosynthetic process"/>
    <property type="evidence" value="ECO:0007669"/>
    <property type="project" value="UniProtKB-KW"/>
</dbReference>
<dbReference type="GO" id="GO:0046872">
    <property type="term" value="F:metal ion binding"/>
    <property type="evidence" value="ECO:0007669"/>
    <property type="project" value="UniProtKB-KW"/>
</dbReference>
<dbReference type="Pfam" id="PF03723">
    <property type="entry name" value="Hemocyanin_C"/>
    <property type="match status" value="1"/>
</dbReference>
<dbReference type="InterPro" id="IPR014756">
    <property type="entry name" value="Ig_E-set"/>
</dbReference>
<dbReference type="EMBL" id="GBXI01017476">
    <property type="protein sequence ID" value="JAC96815.1"/>
    <property type="molecule type" value="Transcribed_RNA"/>
</dbReference>
<accession>A0A0A1WDT7</accession>
<evidence type="ECO:0000256" key="3">
    <source>
        <dbReference type="ARBA" id="ARBA00009928"/>
    </source>
</evidence>
<dbReference type="AlphaFoldDB" id="A0A0A1WDT7"/>
<evidence type="ECO:0000256" key="9">
    <source>
        <dbReference type="ARBA" id="ARBA00023101"/>
    </source>
</evidence>
<feature type="domain" description="Tyrosinase copper-binding" evidence="11">
    <location>
        <begin position="386"/>
        <end position="397"/>
    </location>
</feature>
<dbReference type="PROSITE" id="PS00498">
    <property type="entry name" value="TYROSINASE_2"/>
    <property type="match status" value="1"/>
</dbReference>
<dbReference type="InterPro" id="IPR036697">
    <property type="entry name" value="Hemocyanin_N_sf"/>
</dbReference>
<evidence type="ECO:0000256" key="5">
    <source>
        <dbReference type="ARBA" id="ARBA00022723"/>
    </source>
</evidence>
<dbReference type="PRINTS" id="PR00187">
    <property type="entry name" value="HAEMOCYANIN"/>
</dbReference>
<dbReference type="InterPro" id="IPR000896">
    <property type="entry name" value="Hemocyanin/hexamerin_mid_dom"/>
</dbReference>
<keyword evidence="7" id="KW-0186">Copper</keyword>
<proteinExistence type="inferred from homology"/>
<comment type="subcellular location">
    <subcellularLocation>
        <location evidence="2">Secreted</location>
    </subcellularLocation>
</comment>
<keyword evidence="9" id="KW-0470">Melanin biosynthesis</keyword>
<protein>
    <submittedName>
        <fullName evidence="12">Phenoloxidase subunit A3</fullName>
    </submittedName>
</protein>
<dbReference type="Pfam" id="PF03722">
    <property type="entry name" value="Hemocyanin_N"/>
    <property type="match status" value="1"/>
</dbReference>
<name>A0A0A1WDT7_ZEUCU</name>
<dbReference type="InterPro" id="IPR037020">
    <property type="entry name" value="Hemocyanin_C_sf"/>
</dbReference>